<dbReference type="Pfam" id="PF04245">
    <property type="entry name" value="NA37"/>
    <property type="match status" value="1"/>
</dbReference>
<dbReference type="InterPro" id="IPR007358">
    <property type="entry name" value="Nucleoid_associated_NdpA"/>
</dbReference>
<proteinExistence type="predicted"/>
<evidence type="ECO:0000313" key="3">
    <source>
        <dbReference type="Proteomes" id="UP000255169"/>
    </source>
</evidence>
<dbReference type="GeneID" id="66877933"/>
<dbReference type="Proteomes" id="UP000255169">
    <property type="component" value="Unassembled WGS sequence"/>
</dbReference>
<gene>
    <name evidence="1" type="ORF">CSF007_0780</name>
    <name evidence="2" type="ORF">NCTC10476_01953</name>
</gene>
<dbReference type="OrthoDB" id="1414497at2"/>
<dbReference type="AlphaFoldDB" id="A0A0A8V8Q7"/>
<evidence type="ECO:0000313" key="1">
    <source>
        <dbReference type="EMBL" id="CEK25950.1"/>
    </source>
</evidence>
<dbReference type="EMBL" id="LN681231">
    <property type="protein sequence ID" value="CEK25950.1"/>
    <property type="molecule type" value="Genomic_DNA"/>
</dbReference>
<reference evidence="1" key="1">
    <citation type="journal article" date="2015" name="Genome Announc.">
        <title>Complete Genome Sequence of Yersinia ruckeri Strain CSF007-82, Etiologic Agent of Red Mouth Disease in Salmonid Fish.</title>
        <authorList>
            <person name="Nelson M.C."/>
            <person name="LaPatra S.E."/>
            <person name="Welch T.J."/>
            <person name="Graf J."/>
        </authorList>
    </citation>
    <scope>NUCLEOTIDE SEQUENCE</scope>
    <source>
        <strain evidence="1">CSF007-82</strain>
    </source>
</reference>
<dbReference type="GO" id="GO:0009295">
    <property type="term" value="C:nucleoid"/>
    <property type="evidence" value="ECO:0007669"/>
    <property type="project" value="InterPro"/>
</dbReference>
<dbReference type="EMBL" id="UHJG01000001">
    <property type="protein sequence ID" value="SUQ00651.1"/>
    <property type="molecule type" value="Genomic_DNA"/>
</dbReference>
<dbReference type="RefSeq" id="WP_004723213.1">
    <property type="nucleotide sequence ID" value="NZ_CCYO01000011.1"/>
</dbReference>
<accession>A0A0A8V8Q7</accession>
<name>A0A0A8V8Q7_YERRU</name>
<protein>
    <submittedName>
        <fullName evidence="2">37-kD nucleoid-associated bacterial protein</fullName>
    </submittedName>
</protein>
<sequence length="365" mass="40830">MQLLNLNIDRIIIHQVYQRDAEGQKKKPMQSRDFTRFSYEAMETFKQRVIEALGSSSRAVQMEITNQKEAKDLPLIVERAVEEADDTFAVSSYDFATSLSDAQQIRTIPGGIVVVFTGTQGHPAKNFLGIIKAETHSAYEKEVDDKTGEISLKYVEEVLLTPSSRLYKTAGFFEKDVYDSPYSNLNDKWVVMVSDSQISKTGGKAAAKYFYADFLGCGYPQTSARTTKQFYDETKKFIAELDVPESKKSDYINALTTYLKVDTSSSIGTADFGATYFESDVQDAFSEYMENAGIPTASFTKDIEHISGSLKFRKVSFSKNVKISAPSESFKELITMTTIDGDKDESGVAAEWTQVIIKDKIVTQE</sequence>
<keyword evidence="3" id="KW-1185">Reference proteome</keyword>
<evidence type="ECO:0000313" key="2">
    <source>
        <dbReference type="EMBL" id="SUQ00651.1"/>
    </source>
</evidence>
<organism evidence="1">
    <name type="scientific">Yersinia ruckeri</name>
    <dbReference type="NCBI Taxonomy" id="29486"/>
    <lineage>
        <taxon>Bacteria</taxon>
        <taxon>Pseudomonadati</taxon>
        <taxon>Pseudomonadota</taxon>
        <taxon>Gammaproteobacteria</taxon>
        <taxon>Enterobacterales</taxon>
        <taxon>Yersiniaceae</taxon>
        <taxon>Yersinia</taxon>
    </lineage>
</organism>
<reference evidence="2 3" key="2">
    <citation type="submission" date="2018-06" db="EMBL/GenBank/DDBJ databases">
        <authorList>
            <consortium name="Pathogen Informatics"/>
            <person name="Doyle S."/>
        </authorList>
    </citation>
    <scope>NUCLEOTIDE SEQUENCE [LARGE SCALE GENOMIC DNA]</scope>
    <source>
        <strain evidence="2 3">NCTC10476</strain>
    </source>
</reference>